<sequence>MRQPEFPQRVGPLADEVFDHLKERARRVVPEQYVQSVDHFAAERLKGGEPLFHCGDPGFEGVEQPEHGPGHADGARLDQLPDSARMEVLGESGHASAARPPSGNGFIDRLYQCVVRCVKQKFRLRKAHGN</sequence>
<feature type="region of interest" description="Disordered" evidence="1">
    <location>
        <begin position="53"/>
        <end position="77"/>
    </location>
</feature>
<proteinExistence type="predicted"/>
<organism evidence="2">
    <name type="scientific">bioreactor metagenome</name>
    <dbReference type="NCBI Taxonomy" id="1076179"/>
    <lineage>
        <taxon>unclassified sequences</taxon>
        <taxon>metagenomes</taxon>
        <taxon>ecological metagenomes</taxon>
    </lineage>
</organism>
<dbReference type="EMBL" id="VSSQ01123862">
    <property type="protein sequence ID" value="MPN55048.1"/>
    <property type="molecule type" value="Genomic_DNA"/>
</dbReference>
<feature type="compositionally biased region" description="Basic and acidic residues" evidence="1">
    <location>
        <begin position="64"/>
        <end position="76"/>
    </location>
</feature>
<dbReference type="AlphaFoldDB" id="A0A645IUF4"/>
<protein>
    <submittedName>
        <fullName evidence="2">Uncharacterized protein</fullName>
    </submittedName>
</protein>
<evidence type="ECO:0000256" key="1">
    <source>
        <dbReference type="SAM" id="MobiDB-lite"/>
    </source>
</evidence>
<comment type="caution">
    <text evidence="2">The sequence shown here is derived from an EMBL/GenBank/DDBJ whole genome shotgun (WGS) entry which is preliminary data.</text>
</comment>
<reference evidence="2" key="1">
    <citation type="submission" date="2019-08" db="EMBL/GenBank/DDBJ databases">
        <authorList>
            <person name="Kucharzyk K."/>
            <person name="Murdoch R.W."/>
            <person name="Higgins S."/>
            <person name="Loffler F."/>
        </authorList>
    </citation>
    <scope>NUCLEOTIDE SEQUENCE</scope>
</reference>
<name>A0A645IUF4_9ZZZZ</name>
<gene>
    <name evidence="2" type="ORF">SDC9_202727</name>
</gene>
<evidence type="ECO:0000313" key="2">
    <source>
        <dbReference type="EMBL" id="MPN55048.1"/>
    </source>
</evidence>
<accession>A0A645IUF4</accession>